<reference evidence="13" key="2">
    <citation type="submission" date="2020-08" db="EMBL/GenBank/DDBJ databases">
        <title>Draft Genome Sequence of Cumin Blight Pathogen Alternaria burnsii.</title>
        <authorList>
            <person name="Feng Z."/>
        </authorList>
    </citation>
    <scope>NUCLEOTIDE SEQUENCE</scope>
    <source>
        <strain evidence="13">CBS107.38</strain>
    </source>
</reference>
<keyword evidence="3 11" id="KW-0813">Transport</keyword>
<comment type="subcellular location">
    <subcellularLocation>
        <location evidence="1">Mitochondrion membrane</location>
        <topology evidence="1">Multi-pass membrane protein</topology>
    </subcellularLocation>
</comment>
<name>A0A8H7ATT3_9PLEO</name>
<dbReference type="InterPro" id="IPR050567">
    <property type="entry name" value="Mitochondrial_Carrier"/>
</dbReference>
<dbReference type="Gene3D" id="1.50.40.10">
    <property type="entry name" value="Mitochondrial carrier domain"/>
    <property type="match status" value="1"/>
</dbReference>
<dbReference type="InterPro" id="IPR023395">
    <property type="entry name" value="MCP_dom_sf"/>
</dbReference>
<dbReference type="Pfam" id="PF00153">
    <property type="entry name" value="Mito_carr"/>
    <property type="match status" value="1"/>
</dbReference>
<dbReference type="Proteomes" id="UP000596902">
    <property type="component" value="Unassembled WGS sequence"/>
</dbReference>
<reference evidence="13" key="1">
    <citation type="submission" date="2020-01" db="EMBL/GenBank/DDBJ databases">
        <authorList>
            <person name="Feng Z.H.Z."/>
        </authorList>
    </citation>
    <scope>NUCLEOTIDE SEQUENCE</scope>
    <source>
        <strain evidence="13">CBS107.38</strain>
    </source>
</reference>
<keyword evidence="7" id="KW-1133">Transmembrane helix</keyword>
<keyword evidence="4 10" id="KW-0812">Transmembrane</keyword>
<keyword evidence="9 10" id="KW-0472">Membrane</keyword>
<feature type="repeat" description="Solcar" evidence="10">
    <location>
        <begin position="172"/>
        <end position="259"/>
    </location>
</feature>
<evidence type="ECO:0000256" key="6">
    <source>
        <dbReference type="ARBA" id="ARBA00022792"/>
    </source>
</evidence>
<dbReference type="RefSeq" id="XP_038781549.1">
    <property type="nucleotide sequence ID" value="XM_038935779.1"/>
</dbReference>
<dbReference type="PROSITE" id="PS50920">
    <property type="entry name" value="SOLCAR"/>
    <property type="match status" value="1"/>
</dbReference>
<dbReference type="GeneID" id="62208957"/>
<accession>A0A8H7ATT3</accession>
<gene>
    <name evidence="13" type="ORF">GT037_010732</name>
</gene>
<feature type="region of interest" description="Disordered" evidence="12">
    <location>
        <begin position="34"/>
        <end position="55"/>
    </location>
</feature>
<keyword evidence="14" id="KW-1185">Reference proteome</keyword>
<protein>
    <submittedName>
        <fullName evidence="13">Mitochondrial carrier</fullName>
    </submittedName>
</protein>
<evidence type="ECO:0000256" key="4">
    <source>
        <dbReference type="ARBA" id="ARBA00022692"/>
    </source>
</evidence>
<evidence type="ECO:0000256" key="1">
    <source>
        <dbReference type="ARBA" id="ARBA00004225"/>
    </source>
</evidence>
<evidence type="ECO:0000256" key="7">
    <source>
        <dbReference type="ARBA" id="ARBA00022989"/>
    </source>
</evidence>
<sequence>MGKSRKDDATRVLTHLPCYAMTAGSSLRAGVSLRSDASNDTSPPEAPQAPNKAPATGVQAAGMRAVAARMVAFYFRAPVKAFFRGRIDYMGYARAINPHVMADAKWSWRMTTPAVLAHAIRTEGWGFIPKQVLPPLMANTCIGAVLYTAYLHSLSALHEPSSYQTKRVYPPPPPSVTFTAGFIGGGIQSVIAAPFDALQTRFRTADILDGKHKTMWHYAGHKLRSIGIQGIFAGWSLSFMKDAFGAAVFFGTFETVKSQAYLEFVSRYYGSRTRDTLLEKSIPYLQEDHDDRPVIRPHYMLEPMFLLLAGVSASITSQLIQHPLTEIQDVHYRRLEALDFQAHQDNKPSHIVRRYYHAYEETFAQCKILAKRAGGWRKYLYRDFFMSTIKQVPSTAAGLIVFEIVRRKYSFENEEVMILHEDARILLT</sequence>
<keyword evidence="6" id="KW-0999">Mitochondrion inner membrane</keyword>
<evidence type="ECO:0000256" key="3">
    <source>
        <dbReference type="ARBA" id="ARBA00022448"/>
    </source>
</evidence>
<evidence type="ECO:0000313" key="13">
    <source>
        <dbReference type="EMBL" id="KAF7671171.1"/>
    </source>
</evidence>
<dbReference type="PANTHER" id="PTHR45624:SF26">
    <property type="entry name" value="CARRIER PROTEIN, PUTATIVE (AFU_ORTHOLOGUE AFUA_1G07710)-RELATED"/>
    <property type="match status" value="1"/>
</dbReference>
<dbReference type="PANTHER" id="PTHR45624">
    <property type="entry name" value="MITOCHONDRIAL BASIC AMINO ACIDS TRANSPORTER-RELATED"/>
    <property type="match status" value="1"/>
</dbReference>
<evidence type="ECO:0000256" key="9">
    <source>
        <dbReference type="ARBA" id="ARBA00023136"/>
    </source>
</evidence>
<dbReference type="GO" id="GO:0031966">
    <property type="term" value="C:mitochondrial membrane"/>
    <property type="evidence" value="ECO:0007669"/>
    <property type="project" value="UniProtKB-SubCell"/>
</dbReference>
<comment type="similarity">
    <text evidence="2 11">Belongs to the mitochondrial carrier (TC 2.A.29) family.</text>
</comment>
<comment type="caution">
    <text evidence="13">The sequence shown here is derived from an EMBL/GenBank/DDBJ whole genome shotgun (WGS) entry which is preliminary data.</text>
</comment>
<keyword evidence="5" id="KW-0677">Repeat</keyword>
<evidence type="ECO:0000256" key="5">
    <source>
        <dbReference type="ARBA" id="ARBA00022737"/>
    </source>
</evidence>
<dbReference type="GO" id="GO:0022857">
    <property type="term" value="F:transmembrane transporter activity"/>
    <property type="evidence" value="ECO:0007669"/>
    <property type="project" value="TreeGrafter"/>
</dbReference>
<evidence type="ECO:0000256" key="10">
    <source>
        <dbReference type="PROSITE-ProRule" id="PRU00282"/>
    </source>
</evidence>
<evidence type="ECO:0000256" key="2">
    <source>
        <dbReference type="ARBA" id="ARBA00006375"/>
    </source>
</evidence>
<dbReference type="InterPro" id="IPR018108">
    <property type="entry name" value="MCP_transmembrane"/>
</dbReference>
<dbReference type="EMBL" id="JAAABM010000024">
    <property type="protein sequence ID" value="KAF7671171.1"/>
    <property type="molecule type" value="Genomic_DNA"/>
</dbReference>
<keyword evidence="8" id="KW-0496">Mitochondrion</keyword>
<evidence type="ECO:0000256" key="8">
    <source>
        <dbReference type="ARBA" id="ARBA00023128"/>
    </source>
</evidence>
<dbReference type="AlphaFoldDB" id="A0A8H7ATT3"/>
<organism evidence="13 14">
    <name type="scientific">Alternaria burnsii</name>
    <dbReference type="NCBI Taxonomy" id="1187904"/>
    <lineage>
        <taxon>Eukaryota</taxon>
        <taxon>Fungi</taxon>
        <taxon>Dikarya</taxon>
        <taxon>Ascomycota</taxon>
        <taxon>Pezizomycotina</taxon>
        <taxon>Dothideomycetes</taxon>
        <taxon>Pleosporomycetidae</taxon>
        <taxon>Pleosporales</taxon>
        <taxon>Pleosporineae</taxon>
        <taxon>Pleosporaceae</taxon>
        <taxon>Alternaria</taxon>
        <taxon>Alternaria sect. Alternaria</taxon>
    </lineage>
</organism>
<evidence type="ECO:0000313" key="14">
    <source>
        <dbReference type="Proteomes" id="UP000596902"/>
    </source>
</evidence>
<proteinExistence type="inferred from homology"/>
<dbReference type="SUPFAM" id="SSF103506">
    <property type="entry name" value="Mitochondrial carrier"/>
    <property type="match status" value="1"/>
</dbReference>
<evidence type="ECO:0000256" key="11">
    <source>
        <dbReference type="RuleBase" id="RU000488"/>
    </source>
</evidence>
<evidence type="ECO:0000256" key="12">
    <source>
        <dbReference type="SAM" id="MobiDB-lite"/>
    </source>
</evidence>